<dbReference type="PANTHER" id="PTHR33744:SF1">
    <property type="entry name" value="DNA-BINDING TRANSCRIPTIONAL ACTIVATOR ADER"/>
    <property type="match status" value="1"/>
</dbReference>
<feature type="domain" description="PucR C-terminal helix-turn-helix" evidence="3">
    <location>
        <begin position="465"/>
        <end position="522"/>
    </location>
</feature>
<accession>A0A3M8FC84</accession>
<dbReference type="InterPro" id="IPR042070">
    <property type="entry name" value="PucR_C-HTH_sf"/>
</dbReference>
<dbReference type="AlphaFoldDB" id="A0A3M8FC84"/>
<comment type="caution">
    <text evidence="5">The sequence shown here is derived from an EMBL/GenBank/DDBJ whole genome shotgun (WGS) entry which is preliminary data.</text>
</comment>
<dbReference type="PANTHER" id="PTHR33744">
    <property type="entry name" value="CARBOHYDRATE DIACID REGULATOR"/>
    <property type="match status" value="1"/>
</dbReference>
<evidence type="ECO:0000259" key="2">
    <source>
        <dbReference type="Pfam" id="PF07905"/>
    </source>
</evidence>
<comment type="similarity">
    <text evidence="1">Belongs to the CdaR family.</text>
</comment>
<dbReference type="InterPro" id="IPR051448">
    <property type="entry name" value="CdaR-like_regulators"/>
</dbReference>
<dbReference type="OrthoDB" id="2973014at2"/>
<feature type="domain" description="CdaR GGDEF-like" evidence="4">
    <location>
        <begin position="287"/>
        <end position="410"/>
    </location>
</feature>
<dbReference type="RefSeq" id="WP_043465890.1">
    <property type="nucleotide sequence ID" value="NZ_CP134822.1"/>
</dbReference>
<dbReference type="Gene3D" id="1.10.10.2840">
    <property type="entry name" value="PucR C-terminal helix-turn-helix domain"/>
    <property type="match status" value="1"/>
</dbReference>
<reference evidence="5 6" key="1">
    <citation type="journal article" date="2014" name="Genome Announc.">
        <title>Draft Genome Sequence of Streptomyces fradiae ATCC 19609, a Strain Highly Sensitive to Antibiotics.</title>
        <authorList>
            <person name="Bekker O.B."/>
            <person name="Klimina K.M."/>
            <person name="Vatlin A.A."/>
            <person name="Zakharevich N.V."/>
            <person name="Kasianov A.S."/>
            <person name="Danilenko V.N."/>
        </authorList>
    </citation>
    <scope>NUCLEOTIDE SEQUENCE [LARGE SCALE GENOMIC DNA]</scope>
    <source>
        <strain evidence="5 6">ATCC 19609</strain>
    </source>
</reference>
<feature type="domain" description="Purine catabolism PurC-like" evidence="2">
    <location>
        <begin position="7"/>
        <end position="128"/>
    </location>
</feature>
<dbReference type="Pfam" id="PF13556">
    <property type="entry name" value="HTH_30"/>
    <property type="match status" value="1"/>
</dbReference>
<dbReference type="InterPro" id="IPR041522">
    <property type="entry name" value="CdaR_GGDEF"/>
</dbReference>
<keyword evidence="6" id="KW-1185">Reference proteome</keyword>
<dbReference type="Pfam" id="PF17853">
    <property type="entry name" value="GGDEF_2"/>
    <property type="match status" value="1"/>
</dbReference>
<name>A0A3M8FC84_9ACTN</name>
<protein>
    <submittedName>
        <fullName evidence="5">PucR family transcriptional regulator</fullName>
    </submittedName>
</protein>
<evidence type="ECO:0000259" key="4">
    <source>
        <dbReference type="Pfam" id="PF17853"/>
    </source>
</evidence>
<gene>
    <name evidence="5" type="ORF">SFRA_007330</name>
</gene>
<evidence type="ECO:0000313" key="5">
    <source>
        <dbReference type="EMBL" id="RKM97061.1"/>
    </source>
</evidence>
<dbReference type="InterPro" id="IPR012914">
    <property type="entry name" value="PucR_dom"/>
</dbReference>
<dbReference type="Pfam" id="PF07905">
    <property type="entry name" value="PucR"/>
    <property type="match status" value="1"/>
</dbReference>
<evidence type="ECO:0000259" key="3">
    <source>
        <dbReference type="Pfam" id="PF13556"/>
    </source>
</evidence>
<evidence type="ECO:0000313" key="6">
    <source>
        <dbReference type="Proteomes" id="UP000028058"/>
    </source>
</evidence>
<proteinExistence type="inferred from homology"/>
<dbReference type="InterPro" id="IPR025736">
    <property type="entry name" value="PucR_C-HTH_dom"/>
</dbReference>
<sequence length="529" mass="56523">MFPTVADVLAMPELRQGDPEVVAAAEAVTRRVRWVHCVELPEVAPLLRGSELVLATGIALPADAAGLDRYVRELSSAGAAGLVVELGRRWTAELPGSLVSACEREKLPLAVLHREVRFVSVTQAVGEQVVDAQVLELRAAGQIHDAFTALSMAEAGPADILAEAARLAGCPVVLESFHHQILGYHTGGRPASDLLHDWEERSRRIRIGERTGYDHRAGRLVTVVGSRGDDWGRLVLVTPQPPPHRHVVLVERAAAALALHRLHARHRDGVERQAHHALLTALRDHPVDDELIGRCAEAGVPLTGRALLGLAARPVVQRRRRTYVAADALTALADSLVVTLRQRGVPALVAVESDDVVALLAPPAGADTDALLAAVAAGTGSPADTVLAVGETVRRPRDAGRSLAEARHVAASLRPDGPARPHHRLADVHLRGLLHLLSGDDRVTRFVQREIGALLDHDAGHGTALYEVLRAVLATGDKTAAAAALHISRPVLYDRIARVERILGRDLSDPATRTSLHVAVLAHGTPPVR</sequence>
<evidence type="ECO:0000256" key="1">
    <source>
        <dbReference type="ARBA" id="ARBA00006754"/>
    </source>
</evidence>
<dbReference type="EMBL" id="JNAD02000003">
    <property type="protein sequence ID" value="RKM97061.1"/>
    <property type="molecule type" value="Genomic_DNA"/>
</dbReference>
<organism evidence="5 6">
    <name type="scientific">Streptomyces xinghaiensis</name>
    <dbReference type="NCBI Taxonomy" id="1038928"/>
    <lineage>
        <taxon>Bacteria</taxon>
        <taxon>Bacillati</taxon>
        <taxon>Actinomycetota</taxon>
        <taxon>Actinomycetes</taxon>
        <taxon>Kitasatosporales</taxon>
        <taxon>Streptomycetaceae</taxon>
        <taxon>Streptomyces</taxon>
    </lineage>
</organism>
<dbReference type="Proteomes" id="UP000028058">
    <property type="component" value="Unassembled WGS sequence"/>
</dbReference>